<feature type="transmembrane region" description="Helical" evidence="1">
    <location>
        <begin position="134"/>
        <end position="154"/>
    </location>
</feature>
<keyword evidence="1" id="KW-0812">Transmembrane</keyword>
<evidence type="ECO:0000313" key="2">
    <source>
        <dbReference type="EMBL" id="KKB12570.1"/>
    </source>
</evidence>
<protein>
    <submittedName>
        <fullName evidence="2">Uncharacterized protein</fullName>
    </submittedName>
</protein>
<keyword evidence="1" id="KW-0472">Membrane</keyword>
<gene>
    <name evidence="2" type="ORF">VE25_06495</name>
</gene>
<dbReference type="EMBL" id="JZEX01000061">
    <property type="protein sequence ID" value="KKB12570.1"/>
    <property type="molecule type" value="Genomic_DNA"/>
</dbReference>
<accession>A0A0F5FVJ6</accession>
<sequence>MIALLAVGLGFVMQALVILARLLGGGAFPGVTLLADLAQTVTWSVIVCAGVAVGVSVSKARKALAGLMGLLFAPLALALAKASQRAMLAVIGVLEQPAALSLATVGVVRAFEYGLLAWLLAILTEKEVVRPGPYIGTGAAIGISFGSILFWLTWQASLAEGAQLALPQILGMIVNEIGAPAGCALLIYIGQLAGHSFSIYKKHQPVTSTAGPQPPAGA</sequence>
<dbReference type="Proteomes" id="UP000033632">
    <property type="component" value="Unassembled WGS sequence"/>
</dbReference>
<keyword evidence="3" id="KW-1185">Reference proteome</keyword>
<name>A0A0F5FVJ6_9HYPH</name>
<proteinExistence type="predicted"/>
<feature type="transmembrane region" description="Helical" evidence="1">
    <location>
        <begin position="64"/>
        <end position="80"/>
    </location>
</feature>
<organism evidence="2 3">
    <name type="scientific">Devosia geojensis</name>
    <dbReference type="NCBI Taxonomy" id="443610"/>
    <lineage>
        <taxon>Bacteria</taxon>
        <taxon>Pseudomonadati</taxon>
        <taxon>Pseudomonadota</taxon>
        <taxon>Alphaproteobacteria</taxon>
        <taxon>Hyphomicrobiales</taxon>
        <taxon>Devosiaceae</taxon>
        <taxon>Devosia</taxon>
    </lineage>
</organism>
<feature type="transmembrane region" description="Helical" evidence="1">
    <location>
        <begin position="100"/>
        <end position="122"/>
    </location>
</feature>
<reference evidence="2 3" key="1">
    <citation type="submission" date="2015-03" db="EMBL/GenBank/DDBJ databases">
        <authorList>
            <person name="Hassan Y.I."/>
            <person name="Lepp D."/>
            <person name="Li X.-Z."/>
            <person name="Zhou T."/>
        </authorList>
    </citation>
    <scope>NUCLEOTIDE SEQUENCE [LARGE SCALE GENOMIC DNA]</scope>
    <source>
        <strain evidence="2 3">BD-c194</strain>
    </source>
</reference>
<evidence type="ECO:0000313" key="3">
    <source>
        <dbReference type="Proteomes" id="UP000033632"/>
    </source>
</evidence>
<dbReference type="RefSeq" id="WP_046107780.1">
    <property type="nucleotide sequence ID" value="NZ_JZEX01000061.1"/>
</dbReference>
<dbReference type="OrthoDB" id="8074305at2"/>
<dbReference type="PATRIC" id="fig|443610.3.peg.3853"/>
<dbReference type="AlphaFoldDB" id="A0A0F5FVJ6"/>
<feature type="transmembrane region" description="Helical" evidence="1">
    <location>
        <begin position="40"/>
        <end position="57"/>
    </location>
</feature>
<feature type="transmembrane region" description="Helical" evidence="1">
    <location>
        <begin position="166"/>
        <end position="189"/>
    </location>
</feature>
<comment type="caution">
    <text evidence="2">The sequence shown here is derived from an EMBL/GenBank/DDBJ whole genome shotgun (WGS) entry which is preliminary data.</text>
</comment>
<evidence type="ECO:0000256" key="1">
    <source>
        <dbReference type="SAM" id="Phobius"/>
    </source>
</evidence>
<keyword evidence="1" id="KW-1133">Transmembrane helix</keyword>